<evidence type="ECO:0000313" key="3">
    <source>
        <dbReference type="Proteomes" id="UP001359485"/>
    </source>
</evidence>
<feature type="compositionally biased region" description="Acidic residues" evidence="1">
    <location>
        <begin position="51"/>
        <end position="64"/>
    </location>
</feature>
<name>A0ABR1BCG3_POLSC</name>
<evidence type="ECO:0000313" key="2">
    <source>
        <dbReference type="EMBL" id="KAK6641130.1"/>
    </source>
</evidence>
<evidence type="ECO:0000256" key="1">
    <source>
        <dbReference type="SAM" id="MobiDB-lite"/>
    </source>
</evidence>
<accession>A0ABR1BCG3</accession>
<protein>
    <submittedName>
        <fullName evidence="2">Uncharacterized protein</fullName>
    </submittedName>
</protein>
<dbReference type="EMBL" id="JAWJWF010000001">
    <property type="protein sequence ID" value="KAK6641130.1"/>
    <property type="molecule type" value="Genomic_DNA"/>
</dbReference>
<keyword evidence="3" id="KW-1185">Reference proteome</keyword>
<dbReference type="Proteomes" id="UP001359485">
    <property type="component" value="Unassembled WGS sequence"/>
</dbReference>
<organism evidence="2 3">
    <name type="scientific">Polyplax serrata</name>
    <name type="common">Common mouse louse</name>
    <dbReference type="NCBI Taxonomy" id="468196"/>
    <lineage>
        <taxon>Eukaryota</taxon>
        <taxon>Metazoa</taxon>
        <taxon>Ecdysozoa</taxon>
        <taxon>Arthropoda</taxon>
        <taxon>Hexapoda</taxon>
        <taxon>Insecta</taxon>
        <taxon>Pterygota</taxon>
        <taxon>Neoptera</taxon>
        <taxon>Paraneoptera</taxon>
        <taxon>Psocodea</taxon>
        <taxon>Troctomorpha</taxon>
        <taxon>Phthiraptera</taxon>
        <taxon>Anoplura</taxon>
        <taxon>Polyplacidae</taxon>
        <taxon>Polyplax</taxon>
    </lineage>
</organism>
<sequence length="83" mass="9412">MCNETEGELFNGNKNGPIFVIPIACEFSPVRWLSLYRIENLKNDSSRSEDAGEEEDDDDDEDDVGAGKKEENFNRALTFCFIT</sequence>
<reference evidence="2 3" key="1">
    <citation type="submission" date="2023-09" db="EMBL/GenBank/DDBJ databases">
        <title>Genomes of two closely related lineages of the louse Polyplax serrata with different host specificities.</title>
        <authorList>
            <person name="Martinu J."/>
            <person name="Tarabai H."/>
            <person name="Stefka J."/>
            <person name="Hypsa V."/>
        </authorList>
    </citation>
    <scope>NUCLEOTIDE SEQUENCE [LARGE SCALE GENOMIC DNA]</scope>
    <source>
        <strain evidence="2">98ZLc_SE</strain>
    </source>
</reference>
<feature type="region of interest" description="Disordered" evidence="1">
    <location>
        <begin position="43"/>
        <end position="69"/>
    </location>
</feature>
<gene>
    <name evidence="2" type="ORF">RUM44_012836</name>
</gene>
<comment type="caution">
    <text evidence="2">The sequence shown here is derived from an EMBL/GenBank/DDBJ whole genome shotgun (WGS) entry which is preliminary data.</text>
</comment>
<proteinExistence type="predicted"/>